<protein>
    <submittedName>
        <fullName evidence="1">Uncharacterized protein</fullName>
    </submittedName>
</protein>
<evidence type="ECO:0000313" key="2">
    <source>
        <dbReference type="Proteomes" id="UP000192872"/>
    </source>
</evidence>
<proteinExistence type="predicted"/>
<organism evidence="1 2">
    <name type="scientific">Candidatus Raskinella chloraquaticus</name>
    <dbReference type="NCBI Taxonomy" id="1951219"/>
    <lineage>
        <taxon>Bacteria</taxon>
        <taxon>Pseudomonadati</taxon>
        <taxon>Pseudomonadota</taxon>
        <taxon>Alphaproteobacteria</taxon>
        <taxon>Hyphomicrobiales</taxon>
        <taxon>Phreatobacteraceae</taxon>
        <taxon>Candidatus Raskinella</taxon>
    </lineage>
</organism>
<dbReference type="RefSeq" id="WP_376802039.1">
    <property type="nucleotide sequence ID" value="NZ_DBNB01000034.1"/>
</dbReference>
<comment type="caution">
    <text evidence="1">The sequence shown here is derived from an EMBL/GenBank/DDBJ whole genome shotgun (WGS) entry which is preliminary data.</text>
</comment>
<evidence type="ECO:0000313" key="1">
    <source>
        <dbReference type="EMBL" id="OQW51701.1"/>
    </source>
</evidence>
<accession>A0A1W9HWQ4</accession>
<gene>
    <name evidence="1" type="ORF">A4S15_10820</name>
</gene>
<reference evidence="1 2" key="1">
    <citation type="journal article" date="2017" name="Water Res.">
        <title>Comammox in drinking water systems.</title>
        <authorList>
            <person name="Wang Y."/>
            <person name="Ma L."/>
            <person name="Mao Y."/>
            <person name="Jiang X."/>
            <person name="Xia Y."/>
            <person name="Yu K."/>
            <person name="Li B."/>
            <person name="Zhang T."/>
        </authorList>
    </citation>
    <scope>NUCLEOTIDE SEQUENCE [LARGE SCALE GENOMIC DNA]</scope>
    <source>
        <strain evidence="1">SG_bin8</strain>
    </source>
</reference>
<dbReference type="Proteomes" id="UP000192872">
    <property type="component" value="Unassembled WGS sequence"/>
</dbReference>
<dbReference type="EMBL" id="LWDL01000018">
    <property type="protein sequence ID" value="OQW51701.1"/>
    <property type="molecule type" value="Genomic_DNA"/>
</dbReference>
<sequence>MTLIAASFEANFRTTVSALLRSVMRSADIEAEVAADLVLLDGVSQGALWRRNRSYEFVAAAPVRDDVAVLEGASYPDRAAFVDIAKASGINLQLTPIRF</sequence>
<name>A0A1W9HWQ4_9HYPH</name>
<dbReference type="AlphaFoldDB" id="A0A1W9HWQ4"/>